<evidence type="ECO:0000256" key="6">
    <source>
        <dbReference type="ARBA" id="ARBA00022722"/>
    </source>
</evidence>
<dbReference type="CDD" id="cd18971">
    <property type="entry name" value="CD_POL_like"/>
    <property type="match status" value="1"/>
</dbReference>
<evidence type="ECO:0000256" key="2">
    <source>
        <dbReference type="ARBA" id="ARBA00011353"/>
    </source>
</evidence>
<dbReference type="Gene3D" id="1.10.340.70">
    <property type="match status" value="1"/>
</dbReference>
<keyword evidence="5" id="KW-0548">Nucleotidyltransferase</keyword>
<dbReference type="InterPro" id="IPR041577">
    <property type="entry name" value="RT_RNaseH_2"/>
</dbReference>
<dbReference type="GO" id="GO:0003677">
    <property type="term" value="F:DNA binding"/>
    <property type="evidence" value="ECO:0007669"/>
    <property type="project" value="UniProtKB-KW"/>
</dbReference>
<dbReference type="STRING" id="1531966.A0A0A1TNA4"/>
<dbReference type="InterPro" id="IPR000477">
    <property type="entry name" value="RT_dom"/>
</dbReference>
<evidence type="ECO:0000256" key="3">
    <source>
        <dbReference type="ARBA" id="ARBA00022670"/>
    </source>
</evidence>
<keyword evidence="10" id="KW-0378">Hydrolase</keyword>
<evidence type="ECO:0000259" key="20">
    <source>
        <dbReference type="PROSITE" id="PS50013"/>
    </source>
</evidence>
<dbReference type="SUPFAM" id="SSF54160">
    <property type="entry name" value="Chromo domain-like"/>
    <property type="match status" value="1"/>
</dbReference>
<dbReference type="SUPFAM" id="SSF53098">
    <property type="entry name" value="Ribonuclease H-like"/>
    <property type="match status" value="1"/>
</dbReference>
<dbReference type="GO" id="GO:0004519">
    <property type="term" value="F:endonuclease activity"/>
    <property type="evidence" value="ECO:0007669"/>
    <property type="project" value="UniProtKB-KW"/>
</dbReference>
<dbReference type="InterPro" id="IPR056924">
    <property type="entry name" value="SH3_Tf2-1"/>
</dbReference>
<dbReference type="Pfam" id="PF17919">
    <property type="entry name" value="RT_RNaseH_2"/>
    <property type="match status" value="1"/>
</dbReference>
<evidence type="ECO:0000259" key="22">
    <source>
        <dbReference type="PROSITE" id="PS50994"/>
    </source>
</evidence>
<dbReference type="Gene3D" id="2.40.50.40">
    <property type="match status" value="1"/>
</dbReference>
<evidence type="ECO:0000256" key="7">
    <source>
        <dbReference type="ARBA" id="ARBA00022723"/>
    </source>
</evidence>
<keyword evidence="15" id="KW-0239">DNA-directed DNA polymerase</keyword>
<evidence type="ECO:0000256" key="9">
    <source>
        <dbReference type="ARBA" id="ARBA00022759"/>
    </source>
</evidence>
<dbReference type="InterPro" id="IPR050951">
    <property type="entry name" value="Retrovirus_Pol_polyprotein"/>
</dbReference>
<dbReference type="PANTHER" id="PTHR37984:SF5">
    <property type="entry name" value="PROTEIN NYNRIN-LIKE"/>
    <property type="match status" value="1"/>
</dbReference>
<keyword evidence="4" id="KW-0808">Transferase</keyword>
<dbReference type="PANTHER" id="PTHR37984">
    <property type="entry name" value="PROTEIN CBG26694"/>
    <property type="match status" value="1"/>
</dbReference>
<dbReference type="GO" id="GO:0003887">
    <property type="term" value="F:DNA-directed DNA polymerase activity"/>
    <property type="evidence" value="ECO:0007669"/>
    <property type="project" value="UniProtKB-KW"/>
</dbReference>
<dbReference type="PROSITE" id="PS50878">
    <property type="entry name" value="RT_POL"/>
    <property type="match status" value="1"/>
</dbReference>
<dbReference type="Pfam" id="PF00078">
    <property type="entry name" value="RVT_1"/>
    <property type="match status" value="1"/>
</dbReference>
<evidence type="ECO:0000256" key="4">
    <source>
        <dbReference type="ARBA" id="ARBA00022679"/>
    </source>
</evidence>
<keyword evidence="8" id="KW-0064">Aspartyl protease</keyword>
<keyword evidence="18" id="KW-0233">DNA recombination</keyword>
<evidence type="ECO:0000256" key="17">
    <source>
        <dbReference type="ARBA" id="ARBA00023128"/>
    </source>
</evidence>
<dbReference type="InterPro" id="IPR043128">
    <property type="entry name" value="Rev_trsase/Diguanyl_cyclase"/>
</dbReference>
<dbReference type="GO" id="GO:0046872">
    <property type="term" value="F:metal ion binding"/>
    <property type="evidence" value="ECO:0007669"/>
    <property type="project" value="UniProtKB-KW"/>
</dbReference>
<feature type="domain" description="Reverse transcriptase" evidence="21">
    <location>
        <begin position="262"/>
        <end position="442"/>
    </location>
</feature>
<dbReference type="PROSITE" id="PS50994">
    <property type="entry name" value="INTEGRASE"/>
    <property type="match status" value="1"/>
</dbReference>
<dbReference type="Pfam" id="PF00665">
    <property type="entry name" value="rve"/>
    <property type="match status" value="1"/>
</dbReference>
<evidence type="ECO:0000256" key="12">
    <source>
        <dbReference type="ARBA" id="ARBA00022884"/>
    </source>
</evidence>
<comment type="subunit">
    <text evidence="2">Component of the NuA4 histone acetyltransferase complex.</text>
</comment>
<keyword evidence="24" id="KW-1185">Reference proteome</keyword>
<keyword evidence="16" id="KW-0238">DNA-binding</keyword>
<keyword evidence="6" id="KW-0540">Nuclease</keyword>
<dbReference type="InterPro" id="IPR012337">
    <property type="entry name" value="RNaseH-like_sf"/>
</dbReference>
<evidence type="ECO:0000256" key="8">
    <source>
        <dbReference type="ARBA" id="ARBA00022750"/>
    </source>
</evidence>
<proteinExistence type="predicted"/>
<keyword evidence="12" id="KW-0694">RNA-binding</keyword>
<feature type="domain" description="Integrase catalytic" evidence="22">
    <location>
        <begin position="850"/>
        <end position="1015"/>
    </location>
</feature>
<dbReference type="GO" id="GO:0003723">
    <property type="term" value="F:RNA binding"/>
    <property type="evidence" value="ECO:0007669"/>
    <property type="project" value="UniProtKB-KW"/>
</dbReference>
<name>A0A0A1TNA4_9HYPO</name>
<keyword evidence="14" id="KW-0695">RNA-directed DNA polymerase</keyword>
<dbReference type="CDD" id="cd09274">
    <property type="entry name" value="RNase_HI_RT_Ty3"/>
    <property type="match status" value="1"/>
</dbReference>
<dbReference type="InterPro" id="IPR000953">
    <property type="entry name" value="Chromo/chromo_shadow_dom"/>
</dbReference>
<dbReference type="InterPro" id="IPR041588">
    <property type="entry name" value="Integrase_H2C2"/>
</dbReference>
<dbReference type="CDD" id="cd01647">
    <property type="entry name" value="RT_LTR"/>
    <property type="match status" value="1"/>
</dbReference>
<feature type="domain" description="Chromo" evidence="20">
    <location>
        <begin position="1161"/>
        <end position="1217"/>
    </location>
</feature>
<dbReference type="AlphaFoldDB" id="A0A0A1TNA4"/>
<dbReference type="InterPro" id="IPR043502">
    <property type="entry name" value="DNA/RNA_pol_sf"/>
</dbReference>
<keyword evidence="19" id="KW-0511">Multifunctional enzyme</keyword>
<dbReference type="HOGENOM" id="CLU_000384_38_1_1"/>
<evidence type="ECO:0000313" key="23">
    <source>
        <dbReference type="EMBL" id="CEJ92880.1"/>
    </source>
</evidence>
<keyword evidence="3" id="KW-0645">Protease</keyword>
<dbReference type="FunFam" id="3.30.70.270:FF:000063">
    <property type="entry name" value="Zinc knuckle domaincontaining protein"/>
    <property type="match status" value="1"/>
</dbReference>
<dbReference type="InterPro" id="IPR021109">
    <property type="entry name" value="Peptidase_aspartic_dom_sf"/>
</dbReference>
<dbReference type="GO" id="GO:0003964">
    <property type="term" value="F:RNA-directed DNA polymerase activity"/>
    <property type="evidence" value="ECO:0007669"/>
    <property type="project" value="UniProtKB-KW"/>
</dbReference>
<dbReference type="GO" id="GO:0004190">
    <property type="term" value="F:aspartic-type endopeptidase activity"/>
    <property type="evidence" value="ECO:0007669"/>
    <property type="project" value="UniProtKB-KW"/>
</dbReference>
<sequence length="1225" mass="140611">MDSRGIYINIGINQEYYSRAFVDSGCLCYGTISSRLAQKLCLPRIPITPRSLEQISTTVHGAIQTVTYVDLDIDGYTKKRSFFYIIPNQQDDVILGKTWMDLENVTIQPARGLLHIGSSNHWVKERKYEEKQEYDITGQSAAVFMGLVRRIRKKTINQELWEENNPVQSRIFAISIADINKALAPKALTDPKQKLPSPYHQYLSVFSKEKADILPNYRPGIDHSIPLETDANGKEKSPLWGPLYGMSREELIVLRKILTELLDKGFIRASSSPASAPVLFVKKPGGGLRFCVDYRGINQITRKDRYPLPLINETLRSLSKAKWLTKLDIIAAFHKIRIKEGEEWKTGFRTRYGLYEWLVTPFGLTGAPATFQRFINDILQDFLDEFCSAYIDDILIYSDGTLDDHREKVKKVLKRLQEAGLQVDIDKCEFEATSVKYLGFIIDAGKGIRVDPDKVRAIQQWESPRTVTEIRRFIGFANYYRQFIPEFSLLALPLIRLTKKDTTFTWSGECQSAFEKLKERLIGAPVLAHWDADRETILETDSSGYVTGGALSQKGDDGLWRPVAFFSKKNIPAECNYPIHDKELLAIIRCVQHWDAELRSVASFTIQTDHLNLRYFMKKQLLSERQARWAEILSRYNFTIQFRPGKEAIVPDALSRREQDMPNGSEDDRIEGRRFQLLQLPKEERIKPVKIRSGYVTKADADQPNDEVGNQDTMVKTPFTQQELAKLWEEGLKSHNRYWLIRQAVQNGERKLPQQWGLPIMLSECSIDTDGRLCWRDRIWVPYYEPLRTRIIQDTHDSTLSGHPGRDMLKSLLSRRFYWPGMDPDIRQFMRNCNICGRINVWREKKRGLLKPLPIPNRIWSEISIDFVTGLPPTKSNGSSTLMVVTDRLSKSIVLEPLKEATAEAVSKALLQSVIRHHGLPKAIVSDRGTQFTGQLWRRLCGILRIQQRLSTAWHPETDGSTERANQEIERYLRIFTTYSQDNWDELLPAAAIALNNRTATATGISPFFLTHGYHLDPLEINESLRQDGSTPIEKAEAIVSKFREASEWAQAAMASAQETQEKNANIHRQPSDQFQKGDRVWLRLKNIHSTRPSKKLDWLAAKYTVIETIGSHACRLDTPPGIHNVFHVSLLRLAADDTLPSQKTDDQQPGPILVDNEEQWEVEEILGAKRRGRGWHVLVKWTGWAQPTWEPLQYLEDTAAFSRYEASHGKIKKKKTPKRRRGVL</sequence>
<keyword evidence="9" id="KW-0255">Endonuclease</keyword>
<evidence type="ECO:0000256" key="18">
    <source>
        <dbReference type="ARBA" id="ARBA00023172"/>
    </source>
</evidence>
<dbReference type="GO" id="GO:0005634">
    <property type="term" value="C:nucleus"/>
    <property type="evidence" value="ECO:0007669"/>
    <property type="project" value="UniProtKB-ARBA"/>
</dbReference>
<dbReference type="Gene3D" id="3.30.420.10">
    <property type="entry name" value="Ribonuclease H-like superfamily/Ribonuclease H"/>
    <property type="match status" value="1"/>
</dbReference>
<dbReference type="InterPro" id="IPR001584">
    <property type="entry name" value="Integrase_cat-core"/>
</dbReference>
<comment type="subcellular location">
    <subcellularLocation>
        <location evidence="1">Mitochondrion</location>
    </subcellularLocation>
</comment>
<dbReference type="InterPro" id="IPR036397">
    <property type="entry name" value="RNaseH_sf"/>
</dbReference>
<dbReference type="Gene3D" id="3.10.10.10">
    <property type="entry name" value="HIV Type 1 Reverse Transcriptase, subunit A, domain 1"/>
    <property type="match status" value="1"/>
</dbReference>
<evidence type="ECO:0000256" key="1">
    <source>
        <dbReference type="ARBA" id="ARBA00004173"/>
    </source>
</evidence>
<dbReference type="Pfam" id="PF17921">
    <property type="entry name" value="Integrase_H2C2"/>
    <property type="match status" value="1"/>
</dbReference>
<dbReference type="Gene3D" id="2.40.70.10">
    <property type="entry name" value="Acid Proteases"/>
    <property type="match status" value="1"/>
</dbReference>
<evidence type="ECO:0000256" key="5">
    <source>
        <dbReference type="ARBA" id="ARBA00022695"/>
    </source>
</evidence>
<dbReference type="Proteomes" id="UP000039046">
    <property type="component" value="Unassembled WGS sequence"/>
</dbReference>
<dbReference type="Gene3D" id="3.30.70.270">
    <property type="match status" value="2"/>
</dbReference>
<dbReference type="GO" id="GO:0005739">
    <property type="term" value="C:mitochondrion"/>
    <property type="evidence" value="ECO:0007669"/>
    <property type="project" value="UniProtKB-SubCell"/>
</dbReference>
<protein>
    <submittedName>
        <fullName evidence="23">Uncharacterized protein</fullName>
    </submittedName>
</protein>
<evidence type="ECO:0000259" key="21">
    <source>
        <dbReference type="PROSITE" id="PS50878"/>
    </source>
</evidence>
<dbReference type="CDD" id="cd00303">
    <property type="entry name" value="retropepsin_like"/>
    <property type="match status" value="1"/>
</dbReference>
<evidence type="ECO:0000256" key="16">
    <source>
        <dbReference type="ARBA" id="ARBA00023125"/>
    </source>
</evidence>
<dbReference type="Pfam" id="PF24626">
    <property type="entry name" value="SH3_Tf2-1"/>
    <property type="match status" value="1"/>
</dbReference>
<dbReference type="GO" id="GO:0006310">
    <property type="term" value="P:DNA recombination"/>
    <property type="evidence" value="ECO:0007669"/>
    <property type="project" value="UniProtKB-KW"/>
</dbReference>
<evidence type="ECO:0000256" key="14">
    <source>
        <dbReference type="ARBA" id="ARBA00022918"/>
    </source>
</evidence>
<dbReference type="EMBL" id="CDHN01000005">
    <property type="protein sequence ID" value="CEJ92880.1"/>
    <property type="molecule type" value="Genomic_DNA"/>
</dbReference>
<keyword evidence="11" id="KW-0460">Magnesium</keyword>
<dbReference type="SUPFAM" id="SSF56672">
    <property type="entry name" value="DNA/RNA polymerases"/>
    <property type="match status" value="1"/>
</dbReference>
<evidence type="ECO:0000256" key="13">
    <source>
        <dbReference type="ARBA" id="ARBA00022908"/>
    </source>
</evidence>
<dbReference type="FunFam" id="3.30.420.10:FF:000032">
    <property type="entry name" value="Retrovirus-related Pol polyprotein from transposon 297-like Protein"/>
    <property type="match status" value="1"/>
</dbReference>
<keyword evidence="7" id="KW-0479">Metal-binding</keyword>
<reference evidence="23 24" key="1">
    <citation type="journal article" date="2015" name="Genome Announc.">
        <title>Draft Genome Sequence and Gene Annotation of the Entomopathogenic Fungus Verticillium hemipterigenum.</title>
        <authorList>
            <person name="Horn F."/>
            <person name="Habel A."/>
            <person name="Scharf D.H."/>
            <person name="Dworschak J."/>
            <person name="Brakhage A.A."/>
            <person name="Guthke R."/>
            <person name="Hertweck C."/>
            <person name="Linde J."/>
        </authorList>
    </citation>
    <scope>NUCLEOTIDE SEQUENCE [LARGE SCALE GENOMIC DNA]</scope>
</reference>
<evidence type="ECO:0000256" key="15">
    <source>
        <dbReference type="ARBA" id="ARBA00022932"/>
    </source>
</evidence>
<dbReference type="GO" id="GO:0006508">
    <property type="term" value="P:proteolysis"/>
    <property type="evidence" value="ECO:0007669"/>
    <property type="project" value="UniProtKB-KW"/>
</dbReference>
<evidence type="ECO:0000256" key="11">
    <source>
        <dbReference type="ARBA" id="ARBA00022842"/>
    </source>
</evidence>
<accession>A0A0A1TNA4</accession>
<evidence type="ECO:0000256" key="10">
    <source>
        <dbReference type="ARBA" id="ARBA00022801"/>
    </source>
</evidence>
<dbReference type="OrthoDB" id="3341476at2759"/>
<dbReference type="SMART" id="SM00298">
    <property type="entry name" value="CHROMO"/>
    <property type="match status" value="1"/>
</dbReference>
<dbReference type="GO" id="GO:0006338">
    <property type="term" value="P:chromatin remodeling"/>
    <property type="evidence" value="ECO:0007669"/>
    <property type="project" value="UniProtKB-ARBA"/>
</dbReference>
<evidence type="ECO:0000313" key="24">
    <source>
        <dbReference type="Proteomes" id="UP000039046"/>
    </source>
</evidence>
<gene>
    <name evidence="23" type="ORF">VHEMI08508</name>
</gene>
<keyword evidence="13" id="KW-0229">DNA integration</keyword>
<dbReference type="InterPro" id="IPR016197">
    <property type="entry name" value="Chromo-like_dom_sf"/>
</dbReference>
<dbReference type="GO" id="GO:0015074">
    <property type="term" value="P:DNA integration"/>
    <property type="evidence" value="ECO:0007669"/>
    <property type="project" value="UniProtKB-KW"/>
</dbReference>
<keyword evidence="17" id="KW-0496">Mitochondrion</keyword>
<organism evidence="23 24">
    <name type="scientific">[Torrubiella] hemipterigena</name>
    <dbReference type="NCBI Taxonomy" id="1531966"/>
    <lineage>
        <taxon>Eukaryota</taxon>
        <taxon>Fungi</taxon>
        <taxon>Dikarya</taxon>
        <taxon>Ascomycota</taxon>
        <taxon>Pezizomycotina</taxon>
        <taxon>Sordariomycetes</taxon>
        <taxon>Hypocreomycetidae</taxon>
        <taxon>Hypocreales</taxon>
        <taxon>Clavicipitaceae</taxon>
        <taxon>Clavicipitaceae incertae sedis</taxon>
        <taxon>'Torrubiella' clade</taxon>
    </lineage>
</organism>
<evidence type="ECO:0000256" key="19">
    <source>
        <dbReference type="ARBA" id="ARBA00023268"/>
    </source>
</evidence>
<dbReference type="PROSITE" id="PS50013">
    <property type="entry name" value="CHROMO_2"/>
    <property type="match status" value="1"/>
</dbReference>